<dbReference type="EMBL" id="JAEPRD010000044">
    <property type="protein sequence ID" value="KAG2204451.1"/>
    <property type="molecule type" value="Genomic_DNA"/>
</dbReference>
<organism evidence="3 4">
    <name type="scientific">Mucor saturninus</name>
    <dbReference type="NCBI Taxonomy" id="64648"/>
    <lineage>
        <taxon>Eukaryota</taxon>
        <taxon>Fungi</taxon>
        <taxon>Fungi incertae sedis</taxon>
        <taxon>Mucoromycota</taxon>
        <taxon>Mucoromycotina</taxon>
        <taxon>Mucoromycetes</taxon>
        <taxon>Mucorales</taxon>
        <taxon>Mucorineae</taxon>
        <taxon>Mucoraceae</taxon>
        <taxon>Mucor</taxon>
    </lineage>
</organism>
<feature type="chain" id="PRO_5034239401" evidence="2">
    <location>
        <begin position="25"/>
        <end position="98"/>
    </location>
</feature>
<dbReference type="AlphaFoldDB" id="A0A8H7R7B6"/>
<dbReference type="OrthoDB" id="10319007at2759"/>
<evidence type="ECO:0000313" key="3">
    <source>
        <dbReference type="EMBL" id="KAG2204451.1"/>
    </source>
</evidence>
<name>A0A8H7R7B6_9FUNG</name>
<evidence type="ECO:0000256" key="1">
    <source>
        <dbReference type="SAM" id="MobiDB-lite"/>
    </source>
</evidence>
<feature type="signal peptide" evidence="2">
    <location>
        <begin position="1"/>
        <end position="24"/>
    </location>
</feature>
<evidence type="ECO:0000313" key="4">
    <source>
        <dbReference type="Proteomes" id="UP000603453"/>
    </source>
</evidence>
<protein>
    <submittedName>
        <fullName evidence="3">Uncharacterized protein</fullName>
    </submittedName>
</protein>
<feature type="compositionally biased region" description="Gly residues" evidence="1">
    <location>
        <begin position="85"/>
        <end position="98"/>
    </location>
</feature>
<evidence type="ECO:0000256" key="2">
    <source>
        <dbReference type="SAM" id="SignalP"/>
    </source>
</evidence>
<keyword evidence="2" id="KW-0732">Signal</keyword>
<feature type="compositionally biased region" description="Basic and acidic residues" evidence="1">
    <location>
        <begin position="63"/>
        <end position="78"/>
    </location>
</feature>
<gene>
    <name evidence="3" type="ORF">INT47_005242</name>
</gene>
<reference evidence="3" key="1">
    <citation type="submission" date="2020-12" db="EMBL/GenBank/DDBJ databases">
        <title>Metabolic potential, ecology and presence of endohyphal bacteria is reflected in genomic diversity of Mucoromycotina.</title>
        <authorList>
            <person name="Muszewska A."/>
            <person name="Okrasinska A."/>
            <person name="Steczkiewicz K."/>
            <person name="Drgas O."/>
            <person name="Orlowska M."/>
            <person name="Perlinska-Lenart U."/>
            <person name="Aleksandrzak-Piekarczyk T."/>
            <person name="Szatraj K."/>
            <person name="Zielenkiewicz U."/>
            <person name="Pilsyk S."/>
            <person name="Malc E."/>
            <person name="Mieczkowski P."/>
            <person name="Kruszewska J.S."/>
            <person name="Biernat P."/>
            <person name="Pawlowska J."/>
        </authorList>
    </citation>
    <scope>NUCLEOTIDE SEQUENCE</scope>
    <source>
        <strain evidence="3">WA0000017839</strain>
    </source>
</reference>
<dbReference type="Proteomes" id="UP000603453">
    <property type="component" value="Unassembled WGS sequence"/>
</dbReference>
<sequence length="98" mass="10107">MRQSISCFIIAVLIAIAIFKDVHAAPVATVDLQKREGNLLHAFSLGLAAVKDGVFSTINGIQHPEHGSGSRKDMEKSATEAGHNVGSGIGTALGNGAI</sequence>
<proteinExistence type="predicted"/>
<keyword evidence="4" id="KW-1185">Reference proteome</keyword>
<feature type="region of interest" description="Disordered" evidence="1">
    <location>
        <begin position="61"/>
        <end position="98"/>
    </location>
</feature>
<accession>A0A8H7R7B6</accession>
<comment type="caution">
    <text evidence="3">The sequence shown here is derived from an EMBL/GenBank/DDBJ whole genome shotgun (WGS) entry which is preliminary data.</text>
</comment>